<protein>
    <submittedName>
        <fullName evidence="1">Uncharacterized protein</fullName>
    </submittedName>
</protein>
<dbReference type="AlphaFoldDB" id="A0A9Q1G3G5"/>
<keyword evidence="2" id="KW-1185">Reference proteome</keyword>
<organism evidence="1 2">
    <name type="scientific">Synaphobranchus kaupii</name>
    <name type="common">Kaup's arrowtooth eel</name>
    <dbReference type="NCBI Taxonomy" id="118154"/>
    <lineage>
        <taxon>Eukaryota</taxon>
        <taxon>Metazoa</taxon>
        <taxon>Chordata</taxon>
        <taxon>Craniata</taxon>
        <taxon>Vertebrata</taxon>
        <taxon>Euteleostomi</taxon>
        <taxon>Actinopterygii</taxon>
        <taxon>Neopterygii</taxon>
        <taxon>Teleostei</taxon>
        <taxon>Anguilliformes</taxon>
        <taxon>Synaphobranchidae</taxon>
        <taxon>Synaphobranchus</taxon>
    </lineage>
</organism>
<name>A0A9Q1G3G5_SYNKA</name>
<proteinExistence type="predicted"/>
<gene>
    <name evidence="1" type="ORF">SKAU_G00053440</name>
</gene>
<sequence length="94" mass="10408">MQTCNVSEEAQPAERKLESQGCRCGNAGFLYSLLWPLMPPDKEKGEWCWRHAEGLSSEDCLAGCDVGEDKLFFVENVLSAKLSQLVLQLLSGNT</sequence>
<reference evidence="1" key="1">
    <citation type="journal article" date="2023" name="Science">
        <title>Genome structures resolve the early diversification of teleost fishes.</title>
        <authorList>
            <person name="Parey E."/>
            <person name="Louis A."/>
            <person name="Montfort J."/>
            <person name="Bouchez O."/>
            <person name="Roques C."/>
            <person name="Iampietro C."/>
            <person name="Lluch J."/>
            <person name="Castinel A."/>
            <person name="Donnadieu C."/>
            <person name="Desvignes T."/>
            <person name="Floi Bucao C."/>
            <person name="Jouanno E."/>
            <person name="Wen M."/>
            <person name="Mejri S."/>
            <person name="Dirks R."/>
            <person name="Jansen H."/>
            <person name="Henkel C."/>
            <person name="Chen W.J."/>
            <person name="Zahm M."/>
            <person name="Cabau C."/>
            <person name="Klopp C."/>
            <person name="Thompson A.W."/>
            <person name="Robinson-Rechavi M."/>
            <person name="Braasch I."/>
            <person name="Lecointre G."/>
            <person name="Bobe J."/>
            <person name="Postlethwait J.H."/>
            <person name="Berthelot C."/>
            <person name="Roest Crollius H."/>
            <person name="Guiguen Y."/>
        </authorList>
    </citation>
    <scope>NUCLEOTIDE SEQUENCE</scope>
    <source>
        <strain evidence="1">WJC10195</strain>
    </source>
</reference>
<comment type="caution">
    <text evidence="1">The sequence shown here is derived from an EMBL/GenBank/DDBJ whole genome shotgun (WGS) entry which is preliminary data.</text>
</comment>
<accession>A0A9Q1G3G5</accession>
<dbReference type="EMBL" id="JAINUF010000002">
    <property type="protein sequence ID" value="KAJ8374764.1"/>
    <property type="molecule type" value="Genomic_DNA"/>
</dbReference>
<evidence type="ECO:0000313" key="2">
    <source>
        <dbReference type="Proteomes" id="UP001152622"/>
    </source>
</evidence>
<dbReference type="Proteomes" id="UP001152622">
    <property type="component" value="Chromosome 2"/>
</dbReference>
<evidence type="ECO:0000313" key="1">
    <source>
        <dbReference type="EMBL" id="KAJ8374764.1"/>
    </source>
</evidence>